<reference evidence="1 3" key="1">
    <citation type="submission" date="2016-08" db="EMBL/GenBank/DDBJ databases">
        <title>Moorella thermoacetica DSM 103132.</title>
        <authorList>
            <person name="Jendresen C.B."/>
            <person name="Redl S.M."/>
            <person name="Jensen T.O."/>
            <person name="Nielsen A.T."/>
        </authorList>
    </citation>
    <scope>NUCLEOTIDE SEQUENCE [LARGE SCALE GENOMIC DNA]</scope>
    <source>
        <strain evidence="1 3">DSM 103132</strain>
    </source>
</reference>
<dbReference type="RefSeq" id="WP_069588155.1">
    <property type="nucleotide sequence ID" value="NZ_CP017019.1"/>
</dbReference>
<evidence type="ECO:0000313" key="3">
    <source>
        <dbReference type="Proteomes" id="UP000094598"/>
    </source>
</evidence>
<name>A0AAC9HG15_NEOTH</name>
<accession>A0AAC9HG15</accession>
<evidence type="ECO:0000313" key="2">
    <source>
        <dbReference type="EMBL" id="TYL07936.1"/>
    </source>
</evidence>
<reference evidence="2 4" key="2">
    <citation type="submission" date="2019-05" db="EMBL/GenBank/DDBJ databases">
        <title>Genome sequence of Moorella thermoacetica ATCC 33924.</title>
        <authorList>
            <person name="Poehlein A."/>
            <person name="Bengelsdorf F.R."/>
            <person name="Duerre P."/>
            <person name="Daniel R."/>
        </authorList>
    </citation>
    <scope>NUCLEOTIDE SEQUENCE [LARGE SCALE GENOMIC DNA]</scope>
    <source>
        <strain evidence="2 4">ATCC 33924</strain>
    </source>
</reference>
<protein>
    <submittedName>
        <fullName evidence="1">Uncharacterized protein</fullName>
    </submittedName>
</protein>
<evidence type="ECO:0000313" key="4">
    <source>
        <dbReference type="Proteomes" id="UP000322283"/>
    </source>
</evidence>
<gene>
    <name evidence="1" type="ORF">Maut_00529</name>
    <name evidence="2" type="ORF">MTAT_28000</name>
</gene>
<organism evidence="1 3">
    <name type="scientific">Neomoorella thermoacetica</name>
    <name type="common">Clostridium thermoaceticum</name>
    <dbReference type="NCBI Taxonomy" id="1525"/>
    <lineage>
        <taxon>Bacteria</taxon>
        <taxon>Bacillati</taxon>
        <taxon>Bacillota</taxon>
        <taxon>Clostridia</taxon>
        <taxon>Neomoorellales</taxon>
        <taxon>Neomoorellaceae</taxon>
        <taxon>Neomoorella</taxon>
    </lineage>
</organism>
<keyword evidence="4" id="KW-1185">Reference proteome</keyword>
<sequence>MTEAELRQLKEEIRAEILAELKQHVRLVPIPQPRPNVWGSVRAEAEKRLAGKFNTQTQYQIIMAISTVIRAALRVHATKDLAEEHAEAAQKIARTILDLIDEYTQSRTEASSGAA</sequence>
<dbReference type="AlphaFoldDB" id="A0AAC9HG15"/>
<proteinExistence type="predicted"/>
<dbReference type="EMBL" id="CP017019">
    <property type="protein sequence ID" value="AOQ22998.1"/>
    <property type="molecule type" value="Genomic_DNA"/>
</dbReference>
<evidence type="ECO:0000313" key="1">
    <source>
        <dbReference type="EMBL" id="AOQ22998.1"/>
    </source>
</evidence>
<dbReference type="EMBL" id="VCDX01000016">
    <property type="protein sequence ID" value="TYL07936.1"/>
    <property type="molecule type" value="Genomic_DNA"/>
</dbReference>
<dbReference type="Proteomes" id="UP000094598">
    <property type="component" value="Chromosome"/>
</dbReference>
<dbReference type="Proteomes" id="UP000322283">
    <property type="component" value="Unassembled WGS sequence"/>
</dbReference>